<sequence length="461" mass="51771">MGLNCDSQPVPRGRLLVIGAGYAGLATAIELVLAGFEAEVVEAVSQLSTQGDMIQIGSNATRLMARWGNVVKEIQAISAQPPTMTLFDKDGVELLTAPLPSEFDGYPVLFSNRGYIQKTVFEYARSIGVKFRFGSRVKSYFEDDTGAGIIIGDERIRADAIIACDGIHSAARKHLTGAQELARPSGFAVYRSWFSLDRLANHPLTKRFTESKVDQFYVWIGTDIHVILFTTIAVRGAVVFVTHHDTYEMEESWTFPGDRQDMLKVTEGWDPIIAAVISAIPQENIIDWKLLWRDPIKKWVSSKGRIAIAGDAAHPHLPTSGSGAAQAIEDAGTFGALLDKLGQDRIPLAFQIFERIRYERTSLTQRMGWETRHRWHQTDWAAVKVNPDYLKMPQPMWLYAHDARQYAYDQCDAAVESLEKGKGFNSTNLPEGYTHEDWTVEMMLALEKNQVQEHFYKVVNR</sequence>
<dbReference type="STRING" id="1182543.W9WFN6"/>
<protein>
    <recommendedName>
        <fullName evidence="6">FAD-binding domain-containing protein</fullName>
    </recommendedName>
</protein>
<feature type="domain" description="FAD-binding" evidence="6">
    <location>
        <begin position="16"/>
        <end position="336"/>
    </location>
</feature>
<proteinExistence type="inferred from homology"/>
<keyword evidence="4" id="KW-0560">Oxidoreductase</keyword>
<reference evidence="7 8" key="1">
    <citation type="submission" date="2013-03" db="EMBL/GenBank/DDBJ databases">
        <title>The Genome Sequence of Cladophialophora psammophila CBS 110553.</title>
        <authorList>
            <consortium name="The Broad Institute Genomics Platform"/>
            <person name="Cuomo C."/>
            <person name="de Hoog S."/>
            <person name="Gorbushina A."/>
            <person name="Walker B."/>
            <person name="Young S.K."/>
            <person name="Zeng Q."/>
            <person name="Gargeya S."/>
            <person name="Fitzgerald M."/>
            <person name="Haas B."/>
            <person name="Abouelleil A."/>
            <person name="Allen A.W."/>
            <person name="Alvarado L."/>
            <person name="Arachchi H.M."/>
            <person name="Berlin A.M."/>
            <person name="Chapman S.B."/>
            <person name="Gainer-Dewar J."/>
            <person name="Goldberg J."/>
            <person name="Griggs A."/>
            <person name="Gujja S."/>
            <person name="Hansen M."/>
            <person name="Howarth C."/>
            <person name="Imamovic A."/>
            <person name="Ireland A."/>
            <person name="Larimer J."/>
            <person name="McCowan C."/>
            <person name="Murphy C."/>
            <person name="Pearson M."/>
            <person name="Poon T.W."/>
            <person name="Priest M."/>
            <person name="Roberts A."/>
            <person name="Saif S."/>
            <person name="Shea T."/>
            <person name="Sisk P."/>
            <person name="Sykes S."/>
            <person name="Wortman J."/>
            <person name="Nusbaum C."/>
            <person name="Birren B."/>
        </authorList>
    </citation>
    <scope>NUCLEOTIDE SEQUENCE [LARGE SCALE GENOMIC DNA]</scope>
    <source>
        <strain evidence="7 8">CBS 110553</strain>
    </source>
</reference>
<keyword evidence="2" id="KW-0285">Flavoprotein</keyword>
<dbReference type="AlphaFoldDB" id="W9WFN6"/>
<evidence type="ECO:0000313" key="7">
    <source>
        <dbReference type="EMBL" id="EXJ63371.1"/>
    </source>
</evidence>
<dbReference type="PRINTS" id="PR00420">
    <property type="entry name" value="RNGMNOXGNASE"/>
</dbReference>
<dbReference type="OrthoDB" id="4136530at2759"/>
<evidence type="ECO:0000256" key="5">
    <source>
        <dbReference type="ARBA" id="ARBA00023033"/>
    </source>
</evidence>
<dbReference type="InterPro" id="IPR002938">
    <property type="entry name" value="FAD-bd"/>
</dbReference>
<dbReference type="eggNOG" id="KOG2614">
    <property type="taxonomic scope" value="Eukaryota"/>
</dbReference>
<dbReference type="InterPro" id="IPR036188">
    <property type="entry name" value="FAD/NAD-bd_sf"/>
</dbReference>
<evidence type="ECO:0000313" key="8">
    <source>
        <dbReference type="Proteomes" id="UP000019471"/>
    </source>
</evidence>
<evidence type="ECO:0000256" key="3">
    <source>
        <dbReference type="ARBA" id="ARBA00022827"/>
    </source>
</evidence>
<dbReference type="GO" id="GO:0004497">
    <property type="term" value="F:monooxygenase activity"/>
    <property type="evidence" value="ECO:0007669"/>
    <property type="project" value="UniProtKB-KW"/>
</dbReference>
<dbReference type="EMBL" id="AMGX01000027">
    <property type="protein sequence ID" value="EXJ63371.1"/>
    <property type="molecule type" value="Genomic_DNA"/>
</dbReference>
<dbReference type="SUPFAM" id="SSF51905">
    <property type="entry name" value="FAD/NAD(P)-binding domain"/>
    <property type="match status" value="1"/>
</dbReference>
<keyword evidence="5" id="KW-0503">Monooxygenase</keyword>
<keyword evidence="8" id="KW-1185">Reference proteome</keyword>
<accession>W9WFN6</accession>
<dbReference type="HOGENOM" id="CLU_009665_19_1_1"/>
<dbReference type="Proteomes" id="UP000019471">
    <property type="component" value="Unassembled WGS sequence"/>
</dbReference>
<dbReference type="InterPro" id="IPR050493">
    <property type="entry name" value="FAD-dep_Monooxygenase_BioMet"/>
</dbReference>
<comment type="similarity">
    <text evidence="1">Belongs to the paxM FAD-dependent monooxygenase family.</text>
</comment>
<dbReference type="GeneID" id="19196381"/>
<dbReference type="PANTHER" id="PTHR13789">
    <property type="entry name" value="MONOOXYGENASE"/>
    <property type="match status" value="1"/>
</dbReference>
<evidence type="ECO:0000256" key="2">
    <source>
        <dbReference type="ARBA" id="ARBA00022630"/>
    </source>
</evidence>
<dbReference type="GO" id="GO:0071949">
    <property type="term" value="F:FAD binding"/>
    <property type="evidence" value="ECO:0007669"/>
    <property type="project" value="InterPro"/>
</dbReference>
<dbReference type="PANTHER" id="PTHR13789:SF236">
    <property type="entry name" value="MONOOXYGENASE, PUTATIVE (AFU_ORTHOLOGUE AFUA_6G12060)-RELATED"/>
    <property type="match status" value="1"/>
</dbReference>
<dbReference type="Gene3D" id="3.50.50.60">
    <property type="entry name" value="FAD/NAD(P)-binding domain"/>
    <property type="match status" value="1"/>
</dbReference>
<evidence type="ECO:0000256" key="4">
    <source>
        <dbReference type="ARBA" id="ARBA00023002"/>
    </source>
</evidence>
<evidence type="ECO:0000256" key="1">
    <source>
        <dbReference type="ARBA" id="ARBA00007992"/>
    </source>
</evidence>
<dbReference type="SUPFAM" id="SSF54373">
    <property type="entry name" value="FAD-linked reductases, C-terminal domain"/>
    <property type="match status" value="1"/>
</dbReference>
<gene>
    <name evidence="7" type="ORF">A1O5_11692</name>
</gene>
<comment type="caution">
    <text evidence="7">The sequence shown here is derived from an EMBL/GenBank/DDBJ whole genome shotgun (WGS) entry which is preliminary data.</text>
</comment>
<keyword evidence="3" id="KW-0274">FAD</keyword>
<dbReference type="RefSeq" id="XP_007750454.1">
    <property type="nucleotide sequence ID" value="XM_007752264.1"/>
</dbReference>
<name>W9WFN6_9EURO</name>
<organism evidence="7 8">
    <name type="scientific">Cladophialophora psammophila CBS 110553</name>
    <dbReference type="NCBI Taxonomy" id="1182543"/>
    <lineage>
        <taxon>Eukaryota</taxon>
        <taxon>Fungi</taxon>
        <taxon>Dikarya</taxon>
        <taxon>Ascomycota</taxon>
        <taxon>Pezizomycotina</taxon>
        <taxon>Eurotiomycetes</taxon>
        <taxon>Chaetothyriomycetidae</taxon>
        <taxon>Chaetothyriales</taxon>
        <taxon>Herpotrichiellaceae</taxon>
        <taxon>Cladophialophora</taxon>
    </lineage>
</organism>
<evidence type="ECO:0000259" key="6">
    <source>
        <dbReference type="Pfam" id="PF01494"/>
    </source>
</evidence>
<dbReference type="Pfam" id="PF01494">
    <property type="entry name" value="FAD_binding_3"/>
    <property type="match status" value="1"/>
</dbReference>